<protein>
    <recommendedName>
        <fullName evidence="11">Histone H2A</fullName>
    </recommendedName>
</protein>
<dbReference type="PANTHER" id="PTHR23430">
    <property type="entry name" value="HISTONE H2A"/>
    <property type="match status" value="1"/>
</dbReference>
<feature type="region of interest" description="Disordered" evidence="12">
    <location>
        <begin position="148"/>
        <end position="167"/>
    </location>
</feature>
<keyword evidence="6 11" id="KW-0158">Chromosome</keyword>
<evidence type="ECO:0000313" key="16">
    <source>
        <dbReference type="Proteomes" id="UP001159428"/>
    </source>
</evidence>
<evidence type="ECO:0000256" key="5">
    <source>
        <dbReference type="ARBA" id="ARBA00011538"/>
    </source>
</evidence>
<evidence type="ECO:0000256" key="1">
    <source>
        <dbReference type="ARBA" id="ARBA00002001"/>
    </source>
</evidence>
<evidence type="ECO:0000256" key="2">
    <source>
        <dbReference type="ARBA" id="ARBA00004123"/>
    </source>
</evidence>
<accession>A0AAU9XKU1</accession>
<evidence type="ECO:0000256" key="7">
    <source>
        <dbReference type="ARBA" id="ARBA00022990"/>
    </source>
</evidence>
<evidence type="ECO:0000256" key="4">
    <source>
        <dbReference type="ARBA" id="ARBA00010691"/>
    </source>
</evidence>
<reference evidence="15 16" key="1">
    <citation type="submission" date="2022-05" db="EMBL/GenBank/DDBJ databases">
        <authorList>
            <consortium name="Genoscope - CEA"/>
            <person name="William W."/>
        </authorList>
    </citation>
    <scope>NUCLEOTIDE SEQUENCE [LARGE SCALE GENOMIC DNA]</scope>
</reference>
<evidence type="ECO:0000256" key="6">
    <source>
        <dbReference type="ARBA" id="ARBA00022454"/>
    </source>
</evidence>
<dbReference type="AlphaFoldDB" id="A0AAU9XKU1"/>
<keyword evidence="10 11" id="KW-0544">Nucleosome core</keyword>
<evidence type="ECO:0000256" key="3">
    <source>
        <dbReference type="ARBA" id="ARBA00004286"/>
    </source>
</evidence>
<dbReference type="GO" id="GO:0003677">
    <property type="term" value="F:DNA binding"/>
    <property type="evidence" value="ECO:0007669"/>
    <property type="project" value="UniProtKB-KW"/>
</dbReference>
<dbReference type="InterPro" id="IPR032458">
    <property type="entry name" value="Histone_H2A_CS"/>
</dbReference>
<feature type="compositionally biased region" description="Basic residues" evidence="12">
    <location>
        <begin position="152"/>
        <end position="165"/>
    </location>
</feature>
<keyword evidence="8 11" id="KW-0238">DNA-binding</keyword>
<evidence type="ECO:0000256" key="9">
    <source>
        <dbReference type="ARBA" id="ARBA00023242"/>
    </source>
</evidence>
<dbReference type="Pfam" id="PF16211">
    <property type="entry name" value="Histone_H2A_C"/>
    <property type="match status" value="1"/>
</dbReference>
<keyword evidence="7" id="KW-0007">Acetylation</keyword>
<dbReference type="InterPro" id="IPR032454">
    <property type="entry name" value="Histone_H2A_C"/>
</dbReference>
<evidence type="ECO:0000259" key="14">
    <source>
        <dbReference type="Pfam" id="PF16211"/>
    </source>
</evidence>
<keyword evidence="9 11" id="KW-0539">Nucleus</keyword>
<dbReference type="GO" id="GO:0000786">
    <property type="term" value="C:nucleosome"/>
    <property type="evidence" value="ECO:0007669"/>
    <property type="project" value="UniProtKB-KW"/>
</dbReference>
<feature type="domain" description="Core Histone H2A/H2B/H3" evidence="13">
    <location>
        <begin position="156"/>
        <end position="235"/>
    </location>
</feature>
<evidence type="ECO:0000256" key="8">
    <source>
        <dbReference type="ARBA" id="ARBA00023125"/>
    </source>
</evidence>
<dbReference type="GO" id="GO:0046982">
    <property type="term" value="F:protein heterodimerization activity"/>
    <property type="evidence" value="ECO:0007669"/>
    <property type="project" value="InterPro"/>
</dbReference>
<comment type="caution">
    <text evidence="15">The sequence shown here is derived from an EMBL/GenBank/DDBJ whole genome shotgun (WGS) entry which is preliminary data.</text>
</comment>
<dbReference type="InterPro" id="IPR009072">
    <property type="entry name" value="Histone-fold"/>
</dbReference>
<evidence type="ECO:0000256" key="12">
    <source>
        <dbReference type="SAM" id="MobiDB-lite"/>
    </source>
</evidence>
<dbReference type="Pfam" id="PF00125">
    <property type="entry name" value="Histone"/>
    <property type="match status" value="1"/>
</dbReference>
<dbReference type="PROSITE" id="PS00046">
    <property type="entry name" value="HISTONE_H2A"/>
    <property type="match status" value="1"/>
</dbReference>
<dbReference type="SMART" id="SM00414">
    <property type="entry name" value="H2A"/>
    <property type="match status" value="1"/>
</dbReference>
<comment type="function">
    <text evidence="1">Core component of nucleosome. Nucleosomes wrap and compact DNA into chromatin, limiting DNA accessibility to the cellular machineries which require DNA as a template. Histones thereby play a central role in transcription regulation, DNA repair, DNA replication and chromosomal stability. DNA accessibility is regulated via a complex set of post-translational modifications of histones, also called histone code, and nucleosome remodeling.</text>
</comment>
<dbReference type="FunFam" id="1.10.20.10:FF:000020">
    <property type="entry name" value="Histone H2A"/>
    <property type="match status" value="1"/>
</dbReference>
<dbReference type="CDD" id="cd00074">
    <property type="entry name" value="HFD_H2A"/>
    <property type="match status" value="1"/>
</dbReference>
<dbReference type="SUPFAM" id="SSF47113">
    <property type="entry name" value="Histone-fold"/>
    <property type="match status" value="1"/>
</dbReference>
<organism evidence="15 16">
    <name type="scientific">Pocillopora meandrina</name>
    <dbReference type="NCBI Taxonomy" id="46732"/>
    <lineage>
        <taxon>Eukaryota</taxon>
        <taxon>Metazoa</taxon>
        <taxon>Cnidaria</taxon>
        <taxon>Anthozoa</taxon>
        <taxon>Hexacorallia</taxon>
        <taxon>Scleractinia</taxon>
        <taxon>Astrocoeniina</taxon>
        <taxon>Pocilloporidae</taxon>
        <taxon>Pocillopora</taxon>
    </lineage>
</organism>
<evidence type="ECO:0000259" key="13">
    <source>
        <dbReference type="Pfam" id="PF00125"/>
    </source>
</evidence>
<comment type="subcellular location">
    <subcellularLocation>
        <location evidence="3">Chromosome</location>
    </subcellularLocation>
    <subcellularLocation>
        <location evidence="2 11">Nucleus</location>
    </subcellularLocation>
</comment>
<feature type="non-terminal residue" evidence="15">
    <location>
        <position position="260"/>
    </location>
</feature>
<evidence type="ECO:0000256" key="10">
    <source>
        <dbReference type="ARBA" id="ARBA00023269"/>
    </source>
</evidence>
<comment type="similarity">
    <text evidence="4 11">Belongs to the histone H2A family.</text>
</comment>
<dbReference type="EMBL" id="CALNXJ010000048">
    <property type="protein sequence ID" value="CAH3150690.1"/>
    <property type="molecule type" value="Genomic_DNA"/>
</dbReference>
<feature type="non-terminal residue" evidence="15">
    <location>
        <position position="1"/>
    </location>
</feature>
<keyword evidence="16" id="KW-1185">Reference proteome</keyword>
<evidence type="ECO:0000256" key="11">
    <source>
        <dbReference type="RuleBase" id="RU003767"/>
    </source>
</evidence>
<proteinExistence type="inferred from homology"/>
<comment type="subunit">
    <text evidence="5 11">The nucleosome is a histone octamer containing two molecules each of H2A, H2B, H3 and H4 assembled in one H3-H4 heterotetramer and two H2A-H2B heterodimers. The octamer wraps approximately 147 bp of DNA.</text>
</comment>
<dbReference type="Gene3D" id="1.10.20.10">
    <property type="entry name" value="Histone, subunit A"/>
    <property type="match status" value="1"/>
</dbReference>
<dbReference type="GO" id="GO:0005634">
    <property type="term" value="C:nucleus"/>
    <property type="evidence" value="ECO:0007669"/>
    <property type="project" value="UniProtKB-SubCell"/>
</dbReference>
<name>A0AAU9XKU1_9CNID</name>
<gene>
    <name evidence="15" type="ORF">PMEA_00024840</name>
</gene>
<dbReference type="InterPro" id="IPR002119">
    <property type="entry name" value="Histone_H2A"/>
</dbReference>
<dbReference type="Proteomes" id="UP001159428">
    <property type="component" value="Unassembled WGS sequence"/>
</dbReference>
<dbReference type="GO" id="GO:0030527">
    <property type="term" value="F:structural constituent of chromatin"/>
    <property type="evidence" value="ECO:0007669"/>
    <property type="project" value="InterPro"/>
</dbReference>
<feature type="domain" description="Histone H2A C-terminal" evidence="14">
    <location>
        <begin position="238"/>
        <end position="260"/>
    </location>
</feature>
<dbReference type="PRINTS" id="PR00620">
    <property type="entry name" value="HISTONEH2A"/>
</dbReference>
<sequence>SRLFRRETHKVSLLAAGVFGHSFGSFTDGMFCQFTGQKQPDSGLDFARADGRLLVVMGKAGSFGGDALEDVVNERVHDAHGFAGDTSVGVNLLQHLIDVDSIAFPSLSSPLLLSISNGFSLSGFFLAFLSCNFGWHFAKSKRLVTTNMSGRGKGKAKGTKSKSRSSRAGLQFPVGRIHRLLRKGNYAERVGAGAPVYLAAVLEYLSAEILELAGNAARDNKKTRIIPRHLQLAVRNDEELNKLLVGVTIAQGGVLPNIQA</sequence>
<evidence type="ECO:0000313" key="15">
    <source>
        <dbReference type="EMBL" id="CAH3150690.1"/>
    </source>
</evidence>
<dbReference type="InterPro" id="IPR007125">
    <property type="entry name" value="H2A/H2B/H3"/>
</dbReference>